<dbReference type="PANTHER" id="PTHR11746">
    <property type="entry name" value="O-METHYLTRANSFERASE"/>
    <property type="match status" value="1"/>
</dbReference>
<evidence type="ECO:0000313" key="9">
    <source>
        <dbReference type="Proteomes" id="UP001054252"/>
    </source>
</evidence>
<dbReference type="InterPro" id="IPR036388">
    <property type="entry name" value="WH-like_DNA-bd_sf"/>
</dbReference>
<evidence type="ECO:0000256" key="1">
    <source>
        <dbReference type="ARBA" id="ARBA00022603"/>
    </source>
</evidence>
<dbReference type="InterPro" id="IPR029063">
    <property type="entry name" value="SAM-dependent_MTases_sf"/>
</dbReference>
<dbReference type="SUPFAM" id="SSF53335">
    <property type="entry name" value="S-adenosyl-L-methionine-dependent methyltransferases"/>
    <property type="match status" value="1"/>
</dbReference>
<dbReference type="Pfam" id="PF00891">
    <property type="entry name" value="Methyltransf_2"/>
    <property type="match status" value="1"/>
</dbReference>
<name>A0AAV5JPP0_9ROSI</name>
<dbReference type="InterPro" id="IPR001077">
    <property type="entry name" value="COMT_C"/>
</dbReference>
<dbReference type="PROSITE" id="PS51683">
    <property type="entry name" value="SAM_OMT_II"/>
    <property type="match status" value="1"/>
</dbReference>
<dbReference type="SUPFAM" id="SSF46785">
    <property type="entry name" value="Winged helix' DNA-binding domain"/>
    <property type="match status" value="1"/>
</dbReference>
<dbReference type="CDD" id="cd02440">
    <property type="entry name" value="AdoMet_MTases"/>
    <property type="match status" value="1"/>
</dbReference>
<keyword evidence="9" id="KW-1185">Reference proteome</keyword>
<evidence type="ECO:0000256" key="2">
    <source>
        <dbReference type="ARBA" id="ARBA00022679"/>
    </source>
</evidence>
<evidence type="ECO:0000313" key="8">
    <source>
        <dbReference type="EMBL" id="GKV16534.1"/>
    </source>
</evidence>
<dbReference type="FunFam" id="3.40.50.150:FF:000061">
    <property type="entry name" value="Caffeic acid O-methyltransferase"/>
    <property type="match status" value="1"/>
</dbReference>
<feature type="domain" description="O-methyltransferase dimerisation" evidence="7">
    <location>
        <begin position="29"/>
        <end position="122"/>
    </location>
</feature>
<dbReference type="InterPro" id="IPR012967">
    <property type="entry name" value="COMT_dimerisation"/>
</dbReference>
<protein>
    <submittedName>
        <fullName evidence="8">Uncharacterized protein</fullName>
    </submittedName>
</protein>
<keyword evidence="1" id="KW-0489">Methyltransferase</keyword>
<feature type="region of interest" description="Disordered" evidence="5">
    <location>
        <begin position="1"/>
        <end position="22"/>
    </location>
</feature>
<evidence type="ECO:0000259" key="7">
    <source>
        <dbReference type="Pfam" id="PF08100"/>
    </source>
</evidence>
<evidence type="ECO:0000256" key="5">
    <source>
        <dbReference type="SAM" id="MobiDB-lite"/>
    </source>
</evidence>
<dbReference type="Gene3D" id="3.40.50.150">
    <property type="entry name" value="Vaccinia Virus protein VP39"/>
    <property type="match status" value="1"/>
</dbReference>
<keyword evidence="3" id="KW-0949">S-adenosyl-L-methionine</keyword>
<dbReference type="GO" id="GO:0032259">
    <property type="term" value="P:methylation"/>
    <property type="evidence" value="ECO:0007669"/>
    <property type="project" value="UniProtKB-KW"/>
</dbReference>
<gene>
    <name evidence="8" type="ORF">SLEP1_g27164</name>
</gene>
<dbReference type="Pfam" id="PF08100">
    <property type="entry name" value="Dimerisation"/>
    <property type="match status" value="1"/>
</dbReference>
<dbReference type="EMBL" id="BPVZ01000046">
    <property type="protein sequence ID" value="GKV16534.1"/>
    <property type="molecule type" value="Genomic_DNA"/>
</dbReference>
<dbReference type="PIRSF" id="PIRSF005739">
    <property type="entry name" value="O-mtase"/>
    <property type="match status" value="1"/>
</dbReference>
<dbReference type="Proteomes" id="UP001054252">
    <property type="component" value="Unassembled WGS sequence"/>
</dbReference>
<proteinExistence type="predicted"/>
<keyword evidence="2" id="KW-0808">Transferase</keyword>
<evidence type="ECO:0000256" key="4">
    <source>
        <dbReference type="PIRSR" id="PIRSR005739-1"/>
    </source>
</evidence>
<dbReference type="InterPro" id="IPR036390">
    <property type="entry name" value="WH_DNA-bd_sf"/>
</dbReference>
<evidence type="ECO:0000256" key="3">
    <source>
        <dbReference type="ARBA" id="ARBA00022691"/>
    </source>
</evidence>
<evidence type="ECO:0000259" key="6">
    <source>
        <dbReference type="Pfam" id="PF00891"/>
    </source>
</evidence>
<dbReference type="GO" id="GO:0008171">
    <property type="term" value="F:O-methyltransferase activity"/>
    <property type="evidence" value="ECO:0007669"/>
    <property type="project" value="InterPro"/>
</dbReference>
<dbReference type="AlphaFoldDB" id="A0AAV5JPP0"/>
<organism evidence="8 9">
    <name type="scientific">Rubroshorea leprosula</name>
    <dbReference type="NCBI Taxonomy" id="152421"/>
    <lineage>
        <taxon>Eukaryota</taxon>
        <taxon>Viridiplantae</taxon>
        <taxon>Streptophyta</taxon>
        <taxon>Embryophyta</taxon>
        <taxon>Tracheophyta</taxon>
        <taxon>Spermatophyta</taxon>
        <taxon>Magnoliopsida</taxon>
        <taxon>eudicotyledons</taxon>
        <taxon>Gunneridae</taxon>
        <taxon>Pentapetalae</taxon>
        <taxon>rosids</taxon>
        <taxon>malvids</taxon>
        <taxon>Malvales</taxon>
        <taxon>Dipterocarpaceae</taxon>
        <taxon>Rubroshorea</taxon>
    </lineage>
</organism>
<comment type="caution">
    <text evidence="8">The sequence shown here is derived from an EMBL/GenBank/DDBJ whole genome shotgun (WGS) entry which is preliminary data.</text>
</comment>
<feature type="domain" description="O-methyltransferase C-terminal" evidence="6">
    <location>
        <begin position="145"/>
        <end position="351"/>
    </location>
</feature>
<feature type="compositionally biased region" description="Polar residues" evidence="5">
    <location>
        <begin position="1"/>
        <end position="17"/>
    </location>
</feature>
<dbReference type="GO" id="GO:0046983">
    <property type="term" value="F:protein dimerization activity"/>
    <property type="evidence" value="ECO:0007669"/>
    <property type="project" value="InterPro"/>
</dbReference>
<dbReference type="FunFam" id="1.10.10.10:FF:000357">
    <property type="entry name" value="Caffeic acid 3-O-methyltransferase"/>
    <property type="match status" value="1"/>
</dbReference>
<sequence>MASSEETQSQIHANNIQEGHEEQSSSYAMQLVNSVTLPMTLQAALQLDIFQIIAKAGAGAKLSPQEIATQLGTQNPDAPMMLDRILRLLATYNVLTCSVTTTDHGDLQRLYGLAPVSKYFIRNTDEASLGPFMTLLQDKVSLDSWSQLKDAIVEGGSTPFERVHGTHAFEYAAKDFRYNQVFNKAMINHTTIVIREILESYSGFEHLTRLVDVGGGLGVTLSFITSKYPSIKGINFDLPHVVQHAPPYAGVEHVGGDMFHSVPKGDAIFMKWILHDWSDDHCVKLLKNCYDAIPENGKVIVVDAVATVLPEKDVAARATAQMDMLMMTQTHGGKERTQQEFIKLATKAGFSGIRYNCFVATFCVMELFK</sequence>
<feature type="active site" description="Proton acceptor" evidence="4">
    <location>
        <position position="275"/>
    </location>
</feature>
<dbReference type="Gene3D" id="1.10.10.10">
    <property type="entry name" value="Winged helix-like DNA-binding domain superfamily/Winged helix DNA-binding domain"/>
    <property type="match status" value="1"/>
</dbReference>
<reference evidence="8 9" key="1">
    <citation type="journal article" date="2021" name="Commun. Biol.">
        <title>The genome of Shorea leprosula (Dipterocarpaceae) highlights the ecological relevance of drought in aseasonal tropical rainforests.</title>
        <authorList>
            <person name="Ng K.K.S."/>
            <person name="Kobayashi M.J."/>
            <person name="Fawcett J.A."/>
            <person name="Hatakeyama M."/>
            <person name="Paape T."/>
            <person name="Ng C.H."/>
            <person name="Ang C.C."/>
            <person name="Tnah L.H."/>
            <person name="Lee C.T."/>
            <person name="Nishiyama T."/>
            <person name="Sese J."/>
            <person name="O'Brien M.J."/>
            <person name="Copetti D."/>
            <person name="Mohd Noor M.I."/>
            <person name="Ong R.C."/>
            <person name="Putra M."/>
            <person name="Sireger I.Z."/>
            <person name="Indrioko S."/>
            <person name="Kosugi Y."/>
            <person name="Izuno A."/>
            <person name="Isagi Y."/>
            <person name="Lee S.L."/>
            <person name="Shimizu K.K."/>
        </authorList>
    </citation>
    <scope>NUCLEOTIDE SEQUENCE [LARGE SCALE GENOMIC DNA]</scope>
    <source>
        <strain evidence="8">214</strain>
    </source>
</reference>
<dbReference type="InterPro" id="IPR016461">
    <property type="entry name" value="COMT-like"/>
</dbReference>
<accession>A0AAV5JPP0</accession>